<proteinExistence type="predicted"/>
<dbReference type="AlphaFoldDB" id="A0AAW2T4E7"/>
<protein>
    <submittedName>
        <fullName evidence="1">Uncharacterized protein</fullName>
    </submittedName>
</protein>
<name>A0AAW2T4E7_SESRA</name>
<evidence type="ECO:0000313" key="1">
    <source>
        <dbReference type="EMBL" id="KAL0399756.1"/>
    </source>
</evidence>
<comment type="caution">
    <text evidence="1">The sequence shown here is derived from an EMBL/GenBank/DDBJ whole genome shotgun (WGS) entry which is preliminary data.</text>
</comment>
<reference evidence="1" key="1">
    <citation type="submission" date="2020-06" db="EMBL/GenBank/DDBJ databases">
        <authorList>
            <person name="Li T."/>
            <person name="Hu X."/>
            <person name="Zhang T."/>
            <person name="Song X."/>
            <person name="Zhang H."/>
            <person name="Dai N."/>
            <person name="Sheng W."/>
            <person name="Hou X."/>
            <person name="Wei L."/>
        </authorList>
    </citation>
    <scope>NUCLEOTIDE SEQUENCE</scope>
    <source>
        <strain evidence="1">G02</strain>
        <tissue evidence="1">Leaf</tissue>
    </source>
</reference>
<organism evidence="1">
    <name type="scientific">Sesamum radiatum</name>
    <name type="common">Black benniseed</name>
    <dbReference type="NCBI Taxonomy" id="300843"/>
    <lineage>
        <taxon>Eukaryota</taxon>
        <taxon>Viridiplantae</taxon>
        <taxon>Streptophyta</taxon>
        <taxon>Embryophyta</taxon>
        <taxon>Tracheophyta</taxon>
        <taxon>Spermatophyta</taxon>
        <taxon>Magnoliopsida</taxon>
        <taxon>eudicotyledons</taxon>
        <taxon>Gunneridae</taxon>
        <taxon>Pentapetalae</taxon>
        <taxon>asterids</taxon>
        <taxon>lamiids</taxon>
        <taxon>Lamiales</taxon>
        <taxon>Pedaliaceae</taxon>
        <taxon>Sesamum</taxon>
    </lineage>
</organism>
<dbReference type="EMBL" id="JACGWJ010000009">
    <property type="protein sequence ID" value="KAL0399756.1"/>
    <property type="molecule type" value="Genomic_DNA"/>
</dbReference>
<gene>
    <name evidence="1" type="ORF">Sradi_2318900</name>
</gene>
<accession>A0AAW2T4E7</accession>
<reference evidence="1" key="2">
    <citation type="journal article" date="2024" name="Plant">
        <title>Genomic evolution and insights into agronomic trait innovations of Sesamum species.</title>
        <authorList>
            <person name="Miao H."/>
            <person name="Wang L."/>
            <person name="Qu L."/>
            <person name="Liu H."/>
            <person name="Sun Y."/>
            <person name="Le M."/>
            <person name="Wang Q."/>
            <person name="Wei S."/>
            <person name="Zheng Y."/>
            <person name="Lin W."/>
            <person name="Duan Y."/>
            <person name="Cao H."/>
            <person name="Xiong S."/>
            <person name="Wang X."/>
            <person name="Wei L."/>
            <person name="Li C."/>
            <person name="Ma Q."/>
            <person name="Ju M."/>
            <person name="Zhao R."/>
            <person name="Li G."/>
            <person name="Mu C."/>
            <person name="Tian Q."/>
            <person name="Mei H."/>
            <person name="Zhang T."/>
            <person name="Gao T."/>
            <person name="Zhang H."/>
        </authorList>
    </citation>
    <scope>NUCLEOTIDE SEQUENCE</scope>
    <source>
        <strain evidence="1">G02</strain>
    </source>
</reference>
<sequence length="99" mass="11358">MSLIEIESWNDVLRHTKNLMVLAKVENHENPNTVDLDWCSFHVLIHDLPIGRMTKEIAEFIGNKLGRFMDIDTDNNGGTWGAVLRIQVMMDVTRPLNVL</sequence>